<feature type="non-terminal residue" evidence="1">
    <location>
        <position position="137"/>
    </location>
</feature>
<gene>
    <name evidence="1" type="ORF">TRAVEDRAFT_32474</name>
</gene>
<dbReference type="GeneID" id="19413700"/>
<dbReference type="Proteomes" id="UP000054317">
    <property type="component" value="Unassembled WGS sequence"/>
</dbReference>
<protein>
    <submittedName>
        <fullName evidence="1">Uncharacterized protein</fullName>
    </submittedName>
</protein>
<dbReference type="KEGG" id="tvs:TRAVEDRAFT_32474"/>
<accession>R7S727</accession>
<dbReference type="EMBL" id="JH711815">
    <property type="protein sequence ID" value="EIW51387.1"/>
    <property type="molecule type" value="Genomic_DNA"/>
</dbReference>
<reference evidence="2" key="1">
    <citation type="journal article" date="2012" name="Science">
        <title>The Paleozoic origin of enzymatic lignin decomposition reconstructed from 31 fungal genomes.</title>
        <authorList>
            <person name="Floudas D."/>
            <person name="Binder M."/>
            <person name="Riley R."/>
            <person name="Barry K."/>
            <person name="Blanchette R.A."/>
            <person name="Henrissat B."/>
            <person name="Martinez A.T."/>
            <person name="Otillar R."/>
            <person name="Spatafora J.W."/>
            <person name="Yadav J.S."/>
            <person name="Aerts A."/>
            <person name="Benoit I."/>
            <person name="Boyd A."/>
            <person name="Carlson A."/>
            <person name="Copeland A."/>
            <person name="Coutinho P.M."/>
            <person name="de Vries R.P."/>
            <person name="Ferreira P."/>
            <person name="Findley K."/>
            <person name="Foster B."/>
            <person name="Gaskell J."/>
            <person name="Glotzer D."/>
            <person name="Gorecki P."/>
            <person name="Heitman J."/>
            <person name="Hesse C."/>
            <person name="Hori C."/>
            <person name="Igarashi K."/>
            <person name="Jurgens J.A."/>
            <person name="Kallen N."/>
            <person name="Kersten P."/>
            <person name="Kohler A."/>
            <person name="Kuees U."/>
            <person name="Kumar T.K.A."/>
            <person name="Kuo A."/>
            <person name="LaButti K."/>
            <person name="Larrondo L.F."/>
            <person name="Lindquist E."/>
            <person name="Ling A."/>
            <person name="Lombard V."/>
            <person name="Lucas S."/>
            <person name="Lundell T."/>
            <person name="Martin R."/>
            <person name="McLaughlin D.J."/>
            <person name="Morgenstern I."/>
            <person name="Morin E."/>
            <person name="Murat C."/>
            <person name="Nagy L.G."/>
            <person name="Nolan M."/>
            <person name="Ohm R.A."/>
            <person name="Patyshakuliyeva A."/>
            <person name="Rokas A."/>
            <person name="Ruiz-Duenas F.J."/>
            <person name="Sabat G."/>
            <person name="Salamov A."/>
            <person name="Samejima M."/>
            <person name="Schmutz J."/>
            <person name="Slot J.C."/>
            <person name="St John F."/>
            <person name="Stenlid J."/>
            <person name="Sun H."/>
            <person name="Sun S."/>
            <person name="Syed K."/>
            <person name="Tsang A."/>
            <person name="Wiebenga A."/>
            <person name="Young D."/>
            <person name="Pisabarro A."/>
            <person name="Eastwood D.C."/>
            <person name="Martin F."/>
            <person name="Cullen D."/>
            <person name="Grigoriev I.V."/>
            <person name="Hibbett D.S."/>
        </authorList>
    </citation>
    <scope>NUCLEOTIDE SEQUENCE [LARGE SCALE GENOMIC DNA]</scope>
    <source>
        <strain evidence="2">FP-101664</strain>
    </source>
</reference>
<organism evidence="1 2">
    <name type="scientific">Trametes versicolor (strain FP-101664)</name>
    <name type="common">White-rot fungus</name>
    <name type="synonym">Coriolus versicolor</name>
    <dbReference type="NCBI Taxonomy" id="717944"/>
    <lineage>
        <taxon>Eukaryota</taxon>
        <taxon>Fungi</taxon>
        <taxon>Dikarya</taxon>
        <taxon>Basidiomycota</taxon>
        <taxon>Agaricomycotina</taxon>
        <taxon>Agaricomycetes</taxon>
        <taxon>Polyporales</taxon>
        <taxon>Polyporaceae</taxon>
        <taxon>Trametes</taxon>
    </lineage>
</organism>
<name>R7S727_TRAVS</name>
<evidence type="ECO:0000313" key="2">
    <source>
        <dbReference type="Proteomes" id="UP000054317"/>
    </source>
</evidence>
<keyword evidence="2" id="KW-1185">Reference proteome</keyword>
<sequence>MEHPLPSTHYSLSGGFRMSRRSTFNDTQNPATGMIYPAGRTTGFCRIARPSNHKRHPSILNHVPQDHHPSSLNSVTLNSRVPDNNEAGAFSTGFPTTLDGLSYTSTLQHVRVFLRNQVRADYGIRRSRCARPARAPL</sequence>
<proteinExistence type="predicted"/>
<dbReference type="AlphaFoldDB" id="R7S727"/>
<evidence type="ECO:0000313" key="1">
    <source>
        <dbReference type="EMBL" id="EIW51387.1"/>
    </source>
</evidence>
<dbReference type="RefSeq" id="XP_008045730.1">
    <property type="nucleotide sequence ID" value="XM_008047539.1"/>
</dbReference>